<dbReference type="GO" id="GO:0051999">
    <property type="term" value="P:mannosyl-inositol phosphorylceramide biosynthetic process"/>
    <property type="evidence" value="ECO:0007669"/>
    <property type="project" value="TreeGrafter"/>
</dbReference>
<proteinExistence type="predicted"/>
<dbReference type="RefSeq" id="WP_237239989.1">
    <property type="nucleotide sequence ID" value="NZ_JAKKDU010000010.1"/>
</dbReference>
<comment type="caution">
    <text evidence="3">The sequence shown here is derived from an EMBL/GenBank/DDBJ whole genome shotgun (WGS) entry which is preliminary data.</text>
</comment>
<evidence type="ECO:0000256" key="1">
    <source>
        <dbReference type="ARBA" id="ARBA00022679"/>
    </source>
</evidence>
<keyword evidence="2" id="KW-1133">Transmembrane helix</keyword>
<keyword evidence="2" id="KW-0472">Membrane</keyword>
<reference evidence="3" key="1">
    <citation type="submission" date="2022-01" db="EMBL/GenBank/DDBJ databases">
        <title>Draft genome sequence of Sabulilitoribacter arenilitoris KCTC 52401.</title>
        <authorList>
            <person name="Oh J.-S."/>
        </authorList>
    </citation>
    <scope>NUCLEOTIDE SEQUENCE</scope>
    <source>
        <strain evidence="3">HMF6543</strain>
    </source>
</reference>
<sequence>MIPKIIHYCWLSGDEFPPLIQKCIDSWKVKLPDYEFILWDTNRFPLEKNDWVREAFETKKYAFAADYIRLYAVYNYGGIYLDTDVEVIKSFNDLLNRPYIAGAEGLGIIEAGVFGAEKNNAWVKQCLDYYNEKSFINDDGTFNTLTLPRIMMSQISKTRTFKEVHPSLLEASLQIDDTGTLYMFPKDFFCAKNHGTGMIEKTDNTYSIHHFAMSWIAKERTFLPNIKRKLMSFFGVRFINNFIRLFGLRKLKRMFKKNN</sequence>
<keyword evidence="1 3" id="KW-0808">Transferase</keyword>
<dbReference type="InterPro" id="IPR051706">
    <property type="entry name" value="Glycosyltransferase_domain"/>
</dbReference>
<dbReference type="InterPro" id="IPR029044">
    <property type="entry name" value="Nucleotide-diphossugar_trans"/>
</dbReference>
<evidence type="ECO:0000256" key="2">
    <source>
        <dbReference type="SAM" id="Phobius"/>
    </source>
</evidence>
<dbReference type="AlphaFoldDB" id="A0AAE3ER31"/>
<dbReference type="PANTHER" id="PTHR32385">
    <property type="entry name" value="MANNOSYL PHOSPHORYLINOSITOL CERAMIDE SYNTHASE"/>
    <property type="match status" value="1"/>
</dbReference>
<feature type="transmembrane region" description="Helical" evidence="2">
    <location>
        <begin position="230"/>
        <end position="247"/>
    </location>
</feature>
<name>A0AAE3ER31_9FLAO</name>
<dbReference type="GO" id="GO:0000030">
    <property type="term" value="F:mannosyltransferase activity"/>
    <property type="evidence" value="ECO:0007669"/>
    <property type="project" value="TreeGrafter"/>
</dbReference>
<dbReference type="Pfam" id="PF04488">
    <property type="entry name" value="Gly_transf_sug"/>
    <property type="match status" value="1"/>
</dbReference>
<dbReference type="Proteomes" id="UP001199795">
    <property type="component" value="Unassembled WGS sequence"/>
</dbReference>
<keyword evidence="2" id="KW-0812">Transmembrane</keyword>
<evidence type="ECO:0000313" key="3">
    <source>
        <dbReference type="EMBL" id="MCF7568649.1"/>
    </source>
</evidence>
<protein>
    <submittedName>
        <fullName evidence="3">Glycosyl transferase</fullName>
    </submittedName>
</protein>
<dbReference type="Gene3D" id="3.90.550.20">
    <property type="match status" value="1"/>
</dbReference>
<dbReference type="GO" id="GO:0016020">
    <property type="term" value="C:membrane"/>
    <property type="evidence" value="ECO:0007669"/>
    <property type="project" value="GOC"/>
</dbReference>
<keyword evidence="4" id="KW-1185">Reference proteome</keyword>
<dbReference type="EMBL" id="JAKKDU010000010">
    <property type="protein sequence ID" value="MCF7568649.1"/>
    <property type="molecule type" value="Genomic_DNA"/>
</dbReference>
<organism evidence="3 4">
    <name type="scientific">Wocania arenilitoris</name>
    <dbReference type="NCBI Taxonomy" id="2044858"/>
    <lineage>
        <taxon>Bacteria</taxon>
        <taxon>Pseudomonadati</taxon>
        <taxon>Bacteroidota</taxon>
        <taxon>Flavobacteriia</taxon>
        <taxon>Flavobacteriales</taxon>
        <taxon>Flavobacteriaceae</taxon>
        <taxon>Wocania</taxon>
    </lineage>
</organism>
<dbReference type="SUPFAM" id="SSF53448">
    <property type="entry name" value="Nucleotide-diphospho-sugar transferases"/>
    <property type="match status" value="1"/>
</dbReference>
<accession>A0AAE3ER31</accession>
<gene>
    <name evidence="3" type="ORF">L3X37_09755</name>
</gene>
<dbReference type="PANTHER" id="PTHR32385:SF15">
    <property type="entry name" value="INOSITOL PHOSPHOCERAMIDE MANNOSYLTRANSFERASE 1"/>
    <property type="match status" value="1"/>
</dbReference>
<evidence type="ECO:0000313" key="4">
    <source>
        <dbReference type="Proteomes" id="UP001199795"/>
    </source>
</evidence>
<dbReference type="InterPro" id="IPR007577">
    <property type="entry name" value="GlycoTrfase_DXD_sugar-bd_CS"/>
</dbReference>